<evidence type="ECO:0000259" key="12">
    <source>
        <dbReference type="PROSITE" id="PS51003"/>
    </source>
</evidence>
<feature type="transmembrane region" description="Helical" evidence="10">
    <location>
        <begin position="33"/>
        <end position="59"/>
    </location>
</feature>
<dbReference type="EMBL" id="JABDJR010000637">
    <property type="protein sequence ID" value="NNF08254.1"/>
    <property type="molecule type" value="Genomic_DNA"/>
</dbReference>
<evidence type="ECO:0000313" key="14">
    <source>
        <dbReference type="Proteomes" id="UP000547674"/>
    </source>
</evidence>
<dbReference type="GO" id="GO:0009055">
    <property type="term" value="F:electron transfer activity"/>
    <property type="evidence" value="ECO:0007669"/>
    <property type="project" value="InterPro"/>
</dbReference>
<dbReference type="InterPro" id="IPR036150">
    <property type="entry name" value="Cyt_b/b6_C_sf"/>
</dbReference>
<keyword evidence="7 10" id="KW-1133">Transmembrane helix</keyword>
<keyword evidence="4 10" id="KW-0812">Transmembrane</keyword>
<dbReference type="InterPro" id="IPR027387">
    <property type="entry name" value="Cytb/b6-like_sf"/>
</dbReference>
<keyword evidence="5" id="KW-0479">Metal-binding</keyword>
<dbReference type="SUPFAM" id="SSF81648">
    <property type="entry name" value="a domain/subunit of cytochrome bc1 complex (Ubiquinol-cytochrome c reductase)"/>
    <property type="match status" value="1"/>
</dbReference>
<dbReference type="Proteomes" id="UP000547674">
    <property type="component" value="Unassembled WGS sequence"/>
</dbReference>
<protein>
    <submittedName>
        <fullName evidence="13">Cytochrome bc complex cytochrome b subunit</fullName>
    </submittedName>
</protein>
<evidence type="ECO:0000256" key="1">
    <source>
        <dbReference type="ARBA" id="ARBA00004141"/>
    </source>
</evidence>
<keyword evidence="8" id="KW-0408">Iron</keyword>
<dbReference type="GO" id="GO:0022904">
    <property type="term" value="P:respiratory electron transport chain"/>
    <property type="evidence" value="ECO:0007669"/>
    <property type="project" value="InterPro"/>
</dbReference>
<keyword evidence="2" id="KW-0813">Transport</keyword>
<feature type="transmembrane region" description="Helical" evidence="10">
    <location>
        <begin position="239"/>
        <end position="258"/>
    </location>
</feature>
<dbReference type="GO" id="GO:0046872">
    <property type="term" value="F:metal ion binding"/>
    <property type="evidence" value="ECO:0007669"/>
    <property type="project" value="UniProtKB-KW"/>
</dbReference>
<evidence type="ECO:0000259" key="11">
    <source>
        <dbReference type="PROSITE" id="PS51002"/>
    </source>
</evidence>
<dbReference type="Pfam" id="PF00032">
    <property type="entry name" value="Cytochrom_B_C"/>
    <property type="match status" value="1"/>
</dbReference>
<feature type="domain" description="Cytochrome b/b6 C-terminal region profile" evidence="12">
    <location>
        <begin position="220"/>
        <end position="348"/>
    </location>
</feature>
<feature type="transmembrane region" description="Helical" evidence="10">
    <location>
        <begin position="119"/>
        <end position="140"/>
    </location>
</feature>
<dbReference type="Pfam" id="PF00033">
    <property type="entry name" value="Cytochrome_B"/>
    <property type="match status" value="1"/>
</dbReference>
<dbReference type="InterPro" id="IPR016174">
    <property type="entry name" value="Di-haem_cyt_TM"/>
</dbReference>
<dbReference type="InterPro" id="IPR005798">
    <property type="entry name" value="Cyt_b/b6_C"/>
</dbReference>
<keyword evidence="6" id="KW-0249">Electron transport</keyword>
<dbReference type="GO" id="GO:0016491">
    <property type="term" value="F:oxidoreductase activity"/>
    <property type="evidence" value="ECO:0007669"/>
    <property type="project" value="InterPro"/>
</dbReference>
<comment type="subcellular location">
    <subcellularLocation>
        <location evidence="1">Membrane</location>
        <topology evidence="1">Multi-pass membrane protein</topology>
    </subcellularLocation>
</comment>
<evidence type="ECO:0000256" key="5">
    <source>
        <dbReference type="ARBA" id="ARBA00022723"/>
    </source>
</evidence>
<keyword evidence="3" id="KW-0349">Heme</keyword>
<evidence type="ECO:0000313" key="13">
    <source>
        <dbReference type="EMBL" id="NNF08254.1"/>
    </source>
</evidence>
<accession>A0A7Y2H3L5</accession>
<dbReference type="PANTHER" id="PTHR19271">
    <property type="entry name" value="CYTOCHROME B"/>
    <property type="match status" value="1"/>
</dbReference>
<dbReference type="Gene3D" id="1.20.810.10">
    <property type="entry name" value="Cytochrome Bc1 Complex, Chain C"/>
    <property type="match status" value="1"/>
</dbReference>
<evidence type="ECO:0000256" key="10">
    <source>
        <dbReference type="SAM" id="Phobius"/>
    </source>
</evidence>
<keyword evidence="9 10" id="KW-0472">Membrane</keyword>
<gene>
    <name evidence="13" type="ORF">HKN21_15935</name>
</gene>
<dbReference type="PROSITE" id="PS51002">
    <property type="entry name" value="CYTB_NTER"/>
    <property type="match status" value="1"/>
</dbReference>
<proteinExistence type="predicted"/>
<feature type="transmembrane region" description="Helical" evidence="10">
    <location>
        <begin position="288"/>
        <end position="311"/>
    </location>
</feature>
<evidence type="ECO:0000256" key="6">
    <source>
        <dbReference type="ARBA" id="ARBA00022982"/>
    </source>
</evidence>
<evidence type="ECO:0000256" key="3">
    <source>
        <dbReference type="ARBA" id="ARBA00022617"/>
    </source>
</evidence>
<evidence type="ECO:0000256" key="7">
    <source>
        <dbReference type="ARBA" id="ARBA00022989"/>
    </source>
</evidence>
<name>A0A7Y2H3L5_UNCEI</name>
<sequence>MGFGNWVQERLPISGESIRELTNEPVPNHLKRWWFVLGGTPAYLFMVQIVTGILLAFYYQPAPDTAYESIRYITEEASYGWYIRSLHKWAATLMVATVILHQMRVYFTGAYRKPRELNWMFGMLLLISTLTLGFTGYSLVYEQLSYWGATVGANIASLVPGIGDFMKTALLGGEVYNSRTLSRFYILHAAVLPVVMILLIAGHIAMIRIQGVTEFQFEDEPEDKPKTFNFWPDHVMTELMLGLFLMILLTVLATIAPADMGHKANPLVTPEIIKPEWFFYPMFRWLKLMSGTAAIISTGFIVFLMFIWPFVDALIRSKTRFKEASVYIGIFTVLVIVALTVWEAVAPH</sequence>
<dbReference type="InterPro" id="IPR005797">
    <property type="entry name" value="Cyt_b/b6_N"/>
</dbReference>
<dbReference type="GO" id="GO:0016020">
    <property type="term" value="C:membrane"/>
    <property type="evidence" value="ECO:0007669"/>
    <property type="project" value="UniProtKB-SubCell"/>
</dbReference>
<evidence type="ECO:0000256" key="4">
    <source>
        <dbReference type="ARBA" id="ARBA00022692"/>
    </source>
</evidence>
<organism evidence="13 14">
    <name type="scientific">Eiseniibacteriota bacterium</name>
    <dbReference type="NCBI Taxonomy" id="2212470"/>
    <lineage>
        <taxon>Bacteria</taxon>
        <taxon>Candidatus Eiseniibacteriota</taxon>
    </lineage>
</organism>
<feature type="transmembrane region" description="Helical" evidence="10">
    <location>
        <begin position="326"/>
        <end position="345"/>
    </location>
</feature>
<evidence type="ECO:0000256" key="2">
    <source>
        <dbReference type="ARBA" id="ARBA00022448"/>
    </source>
</evidence>
<feature type="transmembrane region" description="Helical" evidence="10">
    <location>
        <begin position="89"/>
        <end position="107"/>
    </location>
</feature>
<dbReference type="PANTHER" id="PTHR19271:SF16">
    <property type="entry name" value="CYTOCHROME B"/>
    <property type="match status" value="1"/>
</dbReference>
<evidence type="ECO:0000256" key="9">
    <source>
        <dbReference type="ARBA" id="ARBA00023136"/>
    </source>
</evidence>
<dbReference type="PROSITE" id="PS51003">
    <property type="entry name" value="CYTB_CTER"/>
    <property type="match status" value="1"/>
</dbReference>
<feature type="domain" description="Cytochrome b/b6 N-terminal region profile" evidence="11">
    <location>
        <begin position="3"/>
        <end position="216"/>
    </location>
</feature>
<evidence type="ECO:0000256" key="8">
    <source>
        <dbReference type="ARBA" id="ARBA00023004"/>
    </source>
</evidence>
<feature type="transmembrane region" description="Helical" evidence="10">
    <location>
        <begin position="184"/>
        <end position="207"/>
    </location>
</feature>
<reference evidence="13 14" key="1">
    <citation type="submission" date="2020-03" db="EMBL/GenBank/DDBJ databases">
        <title>Metabolic flexibility allows generalist bacteria to become dominant in a frequently disturbed ecosystem.</title>
        <authorList>
            <person name="Chen Y.-J."/>
            <person name="Leung P.M."/>
            <person name="Bay S.K."/>
            <person name="Hugenholtz P."/>
            <person name="Kessler A.J."/>
            <person name="Shelley G."/>
            <person name="Waite D.W."/>
            <person name="Cook P.L."/>
            <person name="Greening C."/>
        </authorList>
    </citation>
    <scope>NUCLEOTIDE SEQUENCE [LARGE SCALE GENOMIC DNA]</scope>
    <source>
        <strain evidence="13">SS_bin_28</strain>
    </source>
</reference>
<dbReference type="AlphaFoldDB" id="A0A7Y2H3L5"/>
<comment type="caution">
    <text evidence="13">The sequence shown here is derived from an EMBL/GenBank/DDBJ whole genome shotgun (WGS) entry which is preliminary data.</text>
</comment>
<dbReference type="SUPFAM" id="SSF81342">
    <property type="entry name" value="Transmembrane di-heme cytochromes"/>
    <property type="match status" value="1"/>
</dbReference>